<gene>
    <name evidence="8" type="ORF">DB88DRAFT_504990</name>
</gene>
<organism evidence="8 9">
    <name type="scientific">Papiliotrema laurentii</name>
    <name type="common">Cryptococcus laurentii</name>
    <dbReference type="NCBI Taxonomy" id="5418"/>
    <lineage>
        <taxon>Eukaryota</taxon>
        <taxon>Fungi</taxon>
        <taxon>Dikarya</taxon>
        <taxon>Basidiomycota</taxon>
        <taxon>Agaricomycotina</taxon>
        <taxon>Tremellomycetes</taxon>
        <taxon>Tremellales</taxon>
        <taxon>Rhynchogastremaceae</taxon>
        <taxon>Papiliotrema</taxon>
    </lineage>
</organism>
<comment type="similarity">
    <text evidence="3">Belongs to the cytochrome P450 family.</text>
</comment>
<dbReference type="Pfam" id="PF00067">
    <property type="entry name" value="p450"/>
    <property type="match status" value="1"/>
</dbReference>
<dbReference type="InterPro" id="IPR036396">
    <property type="entry name" value="Cyt_P450_sf"/>
</dbReference>
<dbReference type="InterPro" id="IPR001128">
    <property type="entry name" value="Cyt_P450"/>
</dbReference>
<proteinExistence type="inferred from homology"/>
<evidence type="ECO:0000313" key="8">
    <source>
        <dbReference type="EMBL" id="KAK1925126.1"/>
    </source>
</evidence>
<dbReference type="EMBL" id="JAODAN010000004">
    <property type="protein sequence ID" value="KAK1925126.1"/>
    <property type="molecule type" value="Genomic_DNA"/>
</dbReference>
<sequence>MPLLQVITQSFPPEHPALRLPSAWDLCMIVGTYTVFWLVKHILWRPLTSPLRKLQCPPGGEGIMGHWPDMLDYYNGPKIDQWVEQHGPTFQVRGPLYVHHRLFTLDPRAVSHIMAQPYVYEKPVILRRVLKRYMSEGLIMAEGHRHKVQRKIVQRLFSSNALRSMSEVVGEKASECRDLFLDLLADPSSSHPIVSHHDGSLQSAHDKPTPHARVIDVYQAASRVTYDIIGEVAIDHHFDALSRPGGPGGRLFEKYERMQQLVTGSAATRQDLALLFPILEWIAPTENTKRVQEAMGPLEDLAKRKIEERRQEVKEGKRSESRDLLSLMLRANMSQDVTPEWRLYDSELSGQLATFIFAGSDTTAGTLAWGLLHLAQNPQVQQRLRLECLSYGESLNFQNMDQLVFLDATVKEMLRMNPSIPNTIRVANRDDVIPLATPIKDKSGNTLTHVKIRKGQIVGYGAVHAQMTSA</sequence>
<evidence type="ECO:0000256" key="7">
    <source>
        <dbReference type="ARBA" id="ARBA00023033"/>
    </source>
</evidence>
<comment type="caution">
    <text evidence="8">The sequence shown here is derived from an EMBL/GenBank/DDBJ whole genome shotgun (WGS) entry which is preliminary data.</text>
</comment>
<dbReference type="PRINTS" id="PR00385">
    <property type="entry name" value="P450"/>
</dbReference>
<protein>
    <submittedName>
        <fullName evidence="8">Cytochrome P450</fullName>
    </submittedName>
</protein>
<dbReference type="GO" id="GO:0020037">
    <property type="term" value="F:heme binding"/>
    <property type="evidence" value="ECO:0007669"/>
    <property type="project" value="InterPro"/>
</dbReference>
<keyword evidence="4" id="KW-0479">Metal-binding</keyword>
<evidence type="ECO:0000256" key="3">
    <source>
        <dbReference type="ARBA" id="ARBA00010617"/>
    </source>
</evidence>
<dbReference type="InterPro" id="IPR002401">
    <property type="entry name" value="Cyt_P450_E_grp-I"/>
</dbReference>
<dbReference type="InterPro" id="IPR050121">
    <property type="entry name" value="Cytochrome_P450_monoxygenase"/>
</dbReference>
<evidence type="ECO:0000256" key="2">
    <source>
        <dbReference type="ARBA" id="ARBA00005179"/>
    </source>
</evidence>
<keyword evidence="6" id="KW-0408">Iron</keyword>
<keyword evidence="9" id="KW-1185">Reference proteome</keyword>
<evidence type="ECO:0000313" key="9">
    <source>
        <dbReference type="Proteomes" id="UP001182556"/>
    </source>
</evidence>
<dbReference type="GO" id="GO:0016705">
    <property type="term" value="F:oxidoreductase activity, acting on paired donors, with incorporation or reduction of molecular oxygen"/>
    <property type="evidence" value="ECO:0007669"/>
    <property type="project" value="InterPro"/>
</dbReference>
<dbReference type="GO" id="GO:0005506">
    <property type="term" value="F:iron ion binding"/>
    <property type="evidence" value="ECO:0007669"/>
    <property type="project" value="InterPro"/>
</dbReference>
<dbReference type="AlphaFoldDB" id="A0AAD9FRX3"/>
<dbReference type="PRINTS" id="PR00463">
    <property type="entry name" value="EP450I"/>
</dbReference>
<evidence type="ECO:0000256" key="4">
    <source>
        <dbReference type="ARBA" id="ARBA00022617"/>
    </source>
</evidence>
<evidence type="ECO:0000256" key="6">
    <source>
        <dbReference type="ARBA" id="ARBA00023004"/>
    </source>
</evidence>
<dbReference type="GO" id="GO:0004497">
    <property type="term" value="F:monooxygenase activity"/>
    <property type="evidence" value="ECO:0007669"/>
    <property type="project" value="UniProtKB-KW"/>
</dbReference>
<accession>A0AAD9FRX3</accession>
<name>A0AAD9FRX3_PAPLA</name>
<keyword evidence="5" id="KW-0560">Oxidoreductase</keyword>
<dbReference type="PANTHER" id="PTHR24305:SF166">
    <property type="entry name" value="CYTOCHROME P450 12A4, MITOCHONDRIAL-RELATED"/>
    <property type="match status" value="1"/>
</dbReference>
<keyword evidence="4" id="KW-0349">Heme</keyword>
<comment type="cofactor">
    <cofactor evidence="1">
        <name>heme</name>
        <dbReference type="ChEBI" id="CHEBI:30413"/>
    </cofactor>
</comment>
<comment type="pathway">
    <text evidence="2">Secondary metabolite biosynthesis.</text>
</comment>
<dbReference type="Gene3D" id="1.10.630.10">
    <property type="entry name" value="Cytochrome P450"/>
    <property type="match status" value="1"/>
</dbReference>
<dbReference type="Proteomes" id="UP001182556">
    <property type="component" value="Unassembled WGS sequence"/>
</dbReference>
<reference evidence="8" key="1">
    <citation type="submission" date="2023-02" db="EMBL/GenBank/DDBJ databases">
        <title>Identification and recombinant expression of a fungal hydrolase from Papiliotrema laurentii that hydrolyzes apple cutin and clears colloidal polyester polyurethane.</title>
        <authorList>
            <consortium name="DOE Joint Genome Institute"/>
            <person name="Roman V.A."/>
            <person name="Bojanowski C."/>
            <person name="Crable B.R."/>
            <person name="Wagner D.N."/>
            <person name="Hung C.S."/>
            <person name="Nadeau L.J."/>
            <person name="Schratz L."/>
            <person name="Haridas S."/>
            <person name="Pangilinan J."/>
            <person name="Lipzen A."/>
            <person name="Na H."/>
            <person name="Yan M."/>
            <person name="Ng V."/>
            <person name="Grigoriev I.V."/>
            <person name="Spatafora J.W."/>
            <person name="Barlow D."/>
            <person name="Biffinger J."/>
            <person name="Kelley-Loughnane N."/>
            <person name="Varaljay V.A."/>
            <person name="Crookes-Goodson W.J."/>
        </authorList>
    </citation>
    <scope>NUCLEOTIDE SEQUENCE</scope>
    <source>
        <strain evidence="8">5307AH</strain>
    </source>
</reference>
<evidence type="ECO:0000256" key="5">
    <source>
        <dbReference type="ARBA" id="ARBA00023002"/>
    </source>
</evidence>
<dbReference type="PANTHER" id="PTHR24305">
    <property type="entry name" value="CYTOCHROME P450"/>
    <property type="match status" value="1"/>
</dbReference>
<evidence type="ECO:0000256" key="1">
    <source>
        <dbReference type="ARBA" id="ARBA00001971"/>
    </source>
</evidence>
<keyword evidence="7" id="KW-0503">Monooxygenase</keyword>
<dbReference type="SUPFAM" id="SSF48264">
    <property type="entry name" value="Cytochrome P450"/>
    <property type="match status" value="1"/>
</dbReference>